<dbReference type="Gene3D" id="1.20.120.420">
    <property type="entry name" value="translation initiation factor eif-2b, domain 1"/>
    <property type="match status" value="1"/>
</dbReference>
<dbReference type="InterPro" id="IPR000649">
    <property type="entry name" value="IF-2B-related"/>
</dbReference>
<dbReference type="Pfam" id="PF01008">
    <property type="entry name" value="IF-2B"/>
    <property type="match status" value="1"/>
</dbReference>
<evidence type="ECO:0000313" key="4">
    <source>
        <dbReference type="EMBL" id="KAK3266546.1"/>
    </source>
</evidence>
<evidence type="ECO:0000256" key="2">
    <source>
        <dbReference type="ARBA" id="ARBA00023235"/>
    </source>
</evidence>
<organism evidence="4 5">
    <name type="scientific">Cymbomonas tetramitiformis</name>
    <dbReference type="NCBI Taxonomy" id="36881"/>
    <lineage>
        <taxon>Eukaryota</taxon>
        <taxon>Viridiplantae</taxon>
        <taxon>Chlorophyta</taxon>
        <taxon>Pyramimonadophyceae</taxon>
        <taxon>Pyramimonadales</taxon>
        <taxon>Pyramimonadaceae</taxon>
        <taxon>Cymbomonas</taxon>
    </lineage>
</organism>
<dbReference type="InterPro" id="IPR037171">
    <property type="entry name" value="NagB/RpiA_transferase-like"/>
</dbReference>
<dbReference type="EMBL" id="LGRX02012984">
    <property type="protein sequence ID" value="KAK3266546.1"/>
    <property type="molecule type" value="Genomic_DNA"/>
</dbReference>
<dbReference type="PANTHER" id="PTHR43475">
    <property type="entry name" value="METHYLTHIORIBOSE-1-PHOSPHATE ISOMERASE"/>
    <property type="match status" value="1"/>
</dbReference>
<evidence type="ECO:0008006" key="6">
    <source>
        <dbReference type="Google" id="ProtNLM"/>
    </source>
</evidence>
<comment type="caution">
    <text evidence="4">The sequence shown here is derived from an EMBL/GenBank/DDBJ whole genome shotgun (WGS) entry which is preliminary data.</text>
</comment>
<reference evidence="4 5" key="1">
    <citation type="journal article" date="2015" name="Genome Biol. Evol.">
        <title>Comparative Genomics of a Bacterivorous Green Alga Reveals Evolutionary Causalities and Consequences of Phago-Mixotrophic Mode of Nutrition.</title>
        <authorList>
            <person name="Burns J.A."/>
            <person name="Paasch A."/>
            <person name="Narechania A."/>
            <person name="Kim E."/>
        </authorList>
    </citation>
    <scope>NUCLEOTIDE SEQUENCE [LARGE SCALE GENOMIC DNA]</scope>
    <source>
        <strain evidence="4 5">PLY_AMNH</strain>
    </source>
</reference>
<dbReference type="InterPro" id="IPR027363">
    <property type="entry name" value="M1Pi_N"/>
</dbReference>
<evidence type="ECO:0000313" key="5">
    <source>
        <dbReference type="Proteomes" id="UP001190700"/>
    </source>
</evidence>
<dbReference type="AlphaFoldDB" id="A0AAE0FV06"/>
<dbReference type="PANTHER" id="PTHR43475:SF1">
    <property type="entry name" value="METHYLTHIORIBOSE-1-PHOSPHATE ISOMERASE"/>
    <property type="match status" value="1"/>
</dbReference>
<dbReference type="GO" id="GO:0019509">
    <property type="term" value="P:L-methionine salvage from methylthioadenosine"/>
    <property type="evidence" value="ECO:0007669"/>
    <property type="project" value="TreeGrafter"/>
</dbReference>
<dbReference type="FunFam" id="1.20.120.420:FF:000003">
    <property type="entry name" value="Methylthioribose-1-phosphate isomerase"/>
    <property type="match status" value="1"/>
</dbReference>
<comment type="similarity">
    <text evidence="1 3">Belongs to the eIF-2B alpha/beta/delta subunits family.</text>
</comment>
<proteinExistence type="inferred from homology"/>
<keyword evidence="5" id="KW-1185">Reference proteome</keyword>
<name>A0AAE0FV06_9CHLO</name>
<sequence length="184" mass="19214">MPGQLEAIIYKRGSLQLLDQLKLPLASVYIDIKDCQAAWVAIKEMQVRGAPAIAITAALALAVELVSAQGKALTDAPSAVDFINKKLDYLVTSRPTAVNLMEAVNRLKAVAAHTAAGSVQDVVNGVVESAEAMLEEDLASNRQLGQYGCQALLDAVGKPSLRVLTHCNTGSLATAGYGTALGVV</sequence>
<dbReference type="GO" id="GO:0046523">
    <property type="term" value="F:S-methyl-5-thioribose-1-phosphate isomerase activity"/>
    <property type="evidence" value="ECO:0007669"/>
    <property type="project" value="TreeGrafter"/>
</dbReference>
<accession>A0AAE0FV06</accession>
<evidence type="ECO:0000256" key="1">
    <source>
        <dbReference type="ARBA" id="ARBA00007251"/>
    </source>
</evidence>
<dbReference type="Proteomes" id="UP001190700">
    <property type="component" value="Unassembled WGS sequence"/>
</dbReference>
<evidence type="ECO:0000256" key="3">
    <source>
        <dbReference type="RuleBase" id="RU003814"/>
    </source>
</evidence>
<protein>
    <recommendedName>
        <fullName evidence="6">Methylthioribose-1-phosphate isomerase</fullName>
    </recommendedName>
</protein>
<gene>
    <name evidence="4" type="ORF">CYMTET_24837</name>
</gene>
<keyword evidence="2" id="KW-0413">Isomerase</keyword>
<dbReference type="SUPFAM" id="SSF100950">
    <property type="entry name" value="NagB/RpiA/CoA transferase-like"/>
    <property type="match status" value="1"/>
</dbReference>